<organism evidence="1">
    <name type="scientific">marine sediment metagenome</name>
    <dbReference type="NCBI Taxonomy" id="412755"/>
    <lineage>
        <taxon>unclassified sequences</taxon>
        <taxon>metagenomes</taxon>
        <taxon>ecological metagenomes</taxon>
    </lineage>
</organism>
<dbReference type="EMBL" id="LAZR01008369">
    <property type="protein sequence ID" value="KKM79196.1"/>
    <property type="molecule type" value="Genomic_DNA"/>
</dbReference>
<gene>
    <name evidence="1" type="ORF">LCGC14_1352360</name>
</gene>
<accession>A0A0F9KWM4</accession>
<evidence type="ECO:0000313" key="1">
    <source>
        <dbReference type="EMBL" id="KKM79196.1"/>
    </source>
</evidence>
<reference evidence="1" key="1">
    <citation type="journal article" date="2015" name="Nature">
        <title>Complex archaea that bridge the gap between prokaryotes and eukaryotes.</title>
        <authorList>
            <person name="Spang A."/>
            <person name="Saw J.H."/>
            <person name="Jorgensen S.L."/>
            <person name="Zaremba-Niedzwiedzka K."/>
            <person name="Martijn J."/>
            <person name="Lind A.E."/>
            <person name="van Eijk R."/>
            <person name="Schleper C."/>
            <person name="Guy L."/>
            <person name="Ettema T.J."/>
        </authorList>
    </citation>
    <scope>NUCLEOTIDE SEQUENCE</scope>
</reference>
<dbReference type="AlphaFoldDB" id="A0A0F9KWM4"/>
<protein>
    <submittedName>
        <fullName evidence="1">Uncharacterized protein</fullName>
    </submittedName>
</protein>
<comment type="caution">
    <text evidence="1">The sequence shown here is derived from an EMBL/GenBank/DDBJ whole genome shotgun (WGS) entry which is preliminary data.</text>
</comment>
<name>A0A0F9KWM4_9ZZZZ</name>
<proteinExistence type="predicted"/>
<sequence>MKERDDEAIRSFVSLILHGNAEHRAWLKEAAELFIEGRHVPRPPEAPENVNAVFVEIARSQLRHEKFAQLQKLVRLRTQRSKS</sequence>